<gene>
    <name evidence="2" type="ORF">GCM10022384_18090</name>
</gene>
<organism evidence="2 3">
    <name type="scientific">Streptomyces marokkonensis</name>
    <dbReference type="NCBI Taxonomy" id="324855"/>
    <lineage>
        <taxon>Bacteria</taxon>
        <taxon>Bacillati</taxon>
        <taxon>Actinomycetota</taxon>
        <taxon>Actinomycetes</taxon>
        <taxon>Kitasatosporales</taxon>
        <taxon>Streptomycetaceae</taxon>
        <taxon>Streptomyces</taxon>
    </lineage>
</organism>
<keyword evidence="3" id="KW-1185">Reference proteome</keyword>
<sequence>MGSDRGTTDRESGGTFGRDRAASCQGPYGGETDAGACGDPARFEVARHLRVPLRVCAVHLGPSLLPADGVLWPPGICLIR</sequence>
<feature type="compositionally biased region" description="Basic and acidic residues" evidence="1">
    <location>
        <begin position="1"/>
        <end position="21"/>
    </location>
</feature>
<dbReference type="RefSeq" id="WP_345590798.1">
    <property type="nucleotide sequence ID" value="NZ_BAABCQ010000024.1"/>
</dbReference>
<evidence type="ECO:0000313" key="3">
    <source>
        <dbReference type="Proteomes" id="UP001500034"/>
    </source>
</evidence>
<feature type="region of interest" description="Disordered" evidence="1">
    <location>
        <begin position="1"/>
        <end position="29"/>
    </location>
</feature>
<evidence type="ECO:0000256" key="1">
    <source>
        <dbReference type="SAM" id="MobiDB-lite"/>
    </source>
</evidence>
<dbReference type="EMBL" id="BAABCQ010000024">
    <property type="protein sequence ID" value="GAA3966957.1"/>
    <property type="molecule type" value="Genomic_DNA"/>
</dbReference>
<name>A0ABP7PK71_9ACTN</name>
<protein>
    <submittedName>
        <fullName evidence="2">Uncharacterized protein</fullName>
    </submittedName>
</protein>
<proteinExistence type="predicted"/>
<evidence type="ECO:0000313" key="2">
    <source>
        <dbReference type="EMBL" id="GAA3966957.1"/>
    </source>
</evidence>
<dbReference type="Proteomes" id="UP001500034">
    <property type="component" value="Unassembled WGS sequence"/>
</dbReference>
<accession>A0ABP7PK71</accession>
<reference evidence="3" key="1">
    <citation type="journal article" date="2019" name="Int. J. Syst. Evol. Microbiol.">
        <title>The Global Catalogue of Microorganisms (GCM) 10K type strain sequencing project: providing services to taxonomists for standard genome sequencing and annotation.</title>
        <authorList>
            <consortium name="The Broad Institute Genomics Platform"/>
            <consortium name="The Broad Institute Genome Sequencing Center for Infectious Disease"/>
            <person name="Wu L."/>
            <person name="Ma J."/>
        </authorList>
    </citation>
    <scope>NUCLEOTIDE SEQUENCE [LARGE SCALE GENOMIC DNA]</scope>
    <source>
        <strain evidence="3">JCM 17027</strain>
    </source>
</reference>
<comment type="caution">
    <text evidence="2">The sequence shown here is derived from an EMBL/GenBank/DDBJ whole genome shotgun (WGS) entry which is preliminary data.</text>
</comment>